<dbReference type="AlphaFoldDB" id="A0A848KNN7"/>
<reference evidence="1 2" key="1">
    <citation type="submission" date="2019-05" db="EMBL/GenBank/DDBJ databases">
        <authorList>
            <person name="Lee S.D."/>
        </authorList>
    </citation>
    <scope>NUCLEOTIDE SEQUENCE [LARGE SCALE GENOMIC DNA]</scope>
    <source>
        <strain evidence="1 2">YC2-7</strain>
    </source>
</reference>
<evidence type="ECO:0000313" key="2">
    <source>
        <dbReference type="Proteomes" id="UP000535543"/>
    </source>
</evidence>
<dbReference type="InterPro" id="IPR023393">
    <property type="entry name" value="START-like_dom_sf"/>
</dbReference>
<evidence type="ECO:0000313" key="1">
    <source>
        <dbReference type="EMBL" id="NMN99496.1"/>
    </source>
</evidence>
<dbReference type="Pfam" id="PF10604">
    <property type="entry name" value="Polyketide_cyc2"/>
    <property type="match status" value="1"/>
</dbReference>
<reference evidence="1 2" key="2">
    <citation type="submission" date="2020-06" db="EMBL/GenBank/DDBJ databases">
        <title>Antribacter stalactiti gen. nov., sp. nov., a new member of the family Nacardiaceae isolated from a cave.</title>
        <authorList>
            <person name="Kim I.S."/>
        </authorList>
    </citation>
    <scope>NUCLEOTIDE SEQUENCE [LARGE SCALE GENOMIC DNA]</scope>
    <source>
        <strain evidence="1 2">YC2-7</strain>
    </source>
</reference>
<accession>A0A848KNN7</accession>
<sequence length="144" mass="16183">MPHTERTFTVTKPVKVVHDYLQDFGRAEMWDPGTQTCTRRDQGAPVRVGSTWDNVSKIAGKKTALTYRLERLEPRRITFVGTNKTATSTDDIVLEPAGDGTQITYRSDVVFNGLAKLADPIFSVIFQRLGNQTQENLVSIIERL</sequence>
<comment type="caution">
    <text evidence="1">The sequence shown here is derived from an EMBL/GenBank/DDBJ whole genome shotgun (WGS) entry which is preliminary data.</text>
</comment>
<dbReference type="EMBL" id="VCQU01000019">
    <property type="protein sequence ID" value="NMN99496.1"/>
    <property type="molecule type" value="Genomic_DNA"/>
</dbReference>
<dbReference type="Gene3D" id="3.30.530.20">
    <property type="match status" value="1"/>
</dbReference>
<organism evidence="1 2">
    <name type="scientific">Antrihabitans stalactiti</name>
    <dbReference type="NCBI Taxonomy" id="2584121"/>
    <lineage>
        <taxon>Bacteria</taxon>
        <taxon>Bacillati</taxon>
        <taxon>Actinomycetota</taxon>
        <taxon>Actinomycetes</taxon>
        <taxon>Mycobacteriales</taxon>
        <taxon>Nocardiaceae</taxon>
        <taxon>Antrihabitans</taxon>
    </lineage>
</organism>
<dbReference type="InterPro" id="IPR019587">
    <property type="entry name" value="Polyketide_cyclase/dehydratase"/>
</dbReference>
<keyword evidence="2" id="KW-1185">Reference proteome</keyword>
<gene>
    <name evidence="1" type="ORF">FGL95_31215</name>
</gene>
<proteinExistence type="predicted"/>
<dbReference type="RefSeq" id="WP_169594829.1">
    <property type="nucleotide sequence ID" value="NZ_VCQU01000019.1"/>
</dbReference>
<dbReference type="SUPFAM" id="SSF55961">
    <property type="entry name" value="Bet v1-like"/>
    <property type="match status" value="1"/>
</dbReference>
<name>A0A848KNN7_9NOCA</name>
<dbReference type="Proteomes" id="UP000535543">
    <property type="component" value="Unassembled WGS sequence"/>
</dbReference>
<protein>
    <submittedName>
        <fullName evidence="1">Polyketide cyclase</fullName>
    </submittedName>
</protein>